<name>A0A6J7SL31_9ZZZZ</name>
<accession>A0A6J7SL31</accession>
<dbReference type="EMBL" id="CAFBMD010000173">
    <property type="protein sequence ID" value="CAB4909381.1"/>
    <property type="molecule type" value="Genomic_DNA"/>
</dbReference>
<protein>
    <submittedName>
        <fullName evidence="3">Unannotated protein</fullName>
    </submittedName>
</protein>
<evidence type="ECO:0000313" key="1">
    <source>
        <dbReference type="EMBL" id="CAB4780378.1"/>
    </source>
</evidence>
<evidence type="ECO:0000313" key="3">
    <source>
        <dbReference type="EMBL" id="CAB5041721.1"/>
    </source>
</evidence>
<dbReference type="InterPro" id="IPR007497">
    <property type="entry name" value="SIMPL/DUF541"/>
</dbReference>
<reference evidence="3" key="1">
    <citation type="submission" date="2020-05" db="EMBL/GenBank/DDBJ databases">
        <authorList>
            <person name="Chiriac C."/>
            <person name="Salcher M."/>
            <person name="Ghai R."/>
            <person name="Kavagutti S V."/>
        </authorList>
    </citation>
    <scope>NUCLEOTIDE SEQUENCE</scope>
</reference>
<gene>
    <name evidence="1" type="ORF">UFOPK2894_01168</name>
    <name evidence="2" type="ORF">UFOPK3492_01403</name>
    <name evidence="3" type="ORF">UFOPK4234_01341</name>
</gene>
<dbReference type="GO" id="GO:0006974">
    <property type="term" value="P:DNA damage response"/>
    <property type="evidence" value="ECO:0007669"/>
    <property type="project" value="TreeGrafter"/>
</dbReference>
<dbReference type="Gene3D" id="3.30.70.2970">
    <property type="entry name" value="Protein of unknown function (DUF541), domain 2"/>
    <property type="match status" value="1"/>
</dbReference>
<dbReference type="EMBL" id="CAEZZQ010000077">
    <property type="protein sequence ID" value="CAB4780378.1"/>
    <property type="molecule type" value="Genomic_DNA"/>
</dbReference>
<dbReference type="Pfam" id="PF04402">
    <property type="entry name" value="SIMPL"/>
    <property type="match status" value="1"/>
</dbReference>
<dbReference type="PANTHER" id="PTHR34387:SF1">
    <property type="entry name" value="PERIPLASMIC IMMUNOGENIC PROTEIN"/>
    <property type="match status" value="1"/>
</dbReference>
<organism evidence="3">
    <name type="scientific">freshwater metagenome</name>
    <dbReference type="NCBI Taxonomy" id="449393"/>
    <lineage>
        <taxon>unclassified sequences</taxon>
        <taxon>metagenomes</taxon>
        <taxon>ecological metagenomes</taxon>
    </lineage>
</organism>
<dbReference type="InterPro" id="IPR052022">
    <property type="entry name" value="26kDa_periplasmic_antigen"/>
</dbReference>
<dbReference type="PANTHER" id="PTHR34387">
    <property type="entry name" value="SLR1258 PROTEIN"/>
    <property type="match status" value="1"/>
</dbReference>
<dbReference type="Gene3D" id="3.30.110.170">
    <property type="entry name" value="Protein of unknown function (DUF541), domain 1"/>
    <property type="match status" value="1"/>
</dbReference>
<evidence type="ECO:0000313" key="2">
    <source>
        <dbReference type="EMBL" id="CAB4909381.1"/>
    </source>
</evidence>
<dbReference type="AlphaFoldDB" id="A0A6J7SL31"/>
<dbReference type="EMBL" id="CAFBQA010000095">
    <property type="protein sequence ID" value="CAB5041721.1"/>
    <property type="molecule type" value="Genomic_DNA"/>
</dbReference>
<sequence>MKSLLLNRPLRRTFVGVLALGLGFTLLSALPASAVDTTTRGITVQGTGTVKMVPDAIRISVTTNILQPSSKEALSQSSGVAAAIRKVLAANAIATKDITTARINVNPEYIYSQDKAPVVSGYRATQNFSIVVRKTAIAGTILDQIVEAAGDNATVDGATPFLLDSEKAMASARTLAVKAAKAKATTYAKLLGVKLTTVQYLNENTASYYPMPIAYAAKASADSAPTQIDVGQQDVSISVEVRWNLK</sequence>
<proteinExistence type="predicted"/>